<dbReference type="RefSeq" id="WP_235280647.1">
    <property type="nucleotide sequence ID" value="NZ_CP010817.1"/>
</dbReference>
<keyword evidence="10" id="KW-1185">Reference proteome</keyword>
<comment type="similarity">
    <text evidence="2 7">Belongs to the peptidase M14 family.</text>
</comment>
<comment type="caution">
    <text evidence="9">The sequence shown here is derived from an EMBL/GenBank/DDBJ whole genome shotgun (WGS) entry which is preliminary data.</text>
</comment>
<dbReference type="CDD" id="cd06239">
    <property type="entry name" value="M14-like"/>
    <property type="match status" value="1"/>
</dbReference>
<evidence type="ECO:0000256" key="1">
    <source>
        <dbReference type="ARBA" id="ARBA00001947"/>
    </source>
</evidence>
<dbReference type="GO" id="GO:0004181">
    <property type="term" value="F:metallocarboxypeptidase activity"/>
    <property type="evidence" value="ECO:0007669"/>
    <property type="project" value="InterPro"/>
</dbReference>
<sequence length="407" mass="47083">MFFKLFTDVKDKLFTFVTSYNNQGMDYNFLVENYTNKCVSGRYVTADMISDFLNDLNQKFKVEEKGKSVEGRSIKTVTWGVGTTRIFMWSQMHGNESTTTKAVLDFLHLLNQEKESFIKEWYAKFTFYIVPILNPDGAHYYTRVNANQVDLNRDSINLTQPESRLLRTLLEEYKPDYAFNLHDQRTIFGVGETGKPATISFLAPSYNEEREVNDNRLEAIRLIVAMNEELQKVIPGQVGRFDDGFNINCIGDYCQAQGIPTILFEAGHYQGDYDREYSSNIVFRSLLISVSALINKNYTDNTIESYISIPENHKNFNDIAIEGVTLKETGEDYIVKIQYLEQLESNNVKFYPIIVDIIKKESKFVHHRVKENLFFLESIKNTEDAIDKILTDVVELGGREVNYLLKK</sequence>
<organism evidence="9 10">
    <name type="scientific">Myroides profundi</name>
    <dbReference type="NCBI Taxonomy" id="480520"/>
    <lineage>
        <taxon>Bacteria</taxon>
        <taxon>Pseudomonadati</taxon>
        <taxon>Bacteroidota</taxon>
        <taxon>Flavobacteriia</taxon>
        <taxon>Flavobacteriales</taxon>
        <taxon>Flavobacteriaceae</taxon>
        <taxon>Myroides</taxon>
    </lineage>
</organism>
<dbReference type="InterPro" id="IPR000834">
    <property type="entry name" value="Peptidase_M14"/>
</dbReference>
<dbReference type="GO" id="GO:0006508">
    <property type="term" value="P:proteolysis"/>
    <property type="evidence" value="ECO:0007669"/>
    <property type="project" value="UniProtKB-KW"/>
</dbReference>
<comment type="cofactor">
    <cofactor evidence="1">
        <name>Zn(2+)</name>
        <dbReference type="ChEBI" id="CHEBI:29105"/>
    </cofactor>
</comment>
<feature type="active site" description="Proton donor/acceptor" evidence="7">
    <location>
        <position position="265"/>
    </location>
</feature>
<dbReference type="KEGG" id="mpw:MPR_1694"/>
<evidence type="ECO:0000256" key="3">
    <source>
        <dbReference type="ARBA" id="ARBA00022670"/>
    </source>
</evidence>
<feature type="domain" description="Peptidase M14" evidence="8">
    <location>
        <begin position="33"/>
        <end position="293"/>
    </location>
</feature>
<evidence type="ECO:0000313" key="9">
    <source>
        <dbReference type="EMBL" id="SEQ26072.1"/>
    </source>
</evidence>
<keyword evidence="6" id="KW-0482">Metalloprotease</keyword>
<dbReference type="GO" id="GO:0005615">
    <property type="term" value="C:extracellular space"/>
    <property type="evidence" value="ECO:0007669"/>
    <property type="project" value="TreeGrafter"/>
</dbReference>
<dbReference type="Proteomes" id="UP000183496">
    <property type="component" value="Unassembled WGS sequence"/>
</dbReference>
<reference evidence="9 10" key="1">
    <citation type="submission" date="2016-10" db="EMBL/GenBank/DDBJ databases">
        <authorList>
            <person name="Varghese N."/>
            <person name="Submissions S."/>
        </authorList>
    </citation>
    <scope>NUCLEOTIDE SEQUENCE [LARGE SCALE GENOMIC DNA]</scope>
    <source>
        <strain evidence="10">DSM 19823 / KCTC 23066 / CCTCC M 208030 / D25</strain>
    </source>
</reference>
<evidence type="ECO:0000256" key="2">
    <source>
        <dbReference type="ARBA" id="ARBA00005988"/>
    </source>
</evidence>
<evidence type="ECO:0000256" key="7">
    <source>
        <dbReference type="PROSITE-ProRule" id="PRU01379"/>
    </source>
</evidence>
<dbReference type="PROSITE" id="PS52035">
    <property type="entry name" value="PEPTIDASE_M14"/>
    <property type="match status" value="1"/>
</dbReference>
<protein>
    <submittedName>
        <fullName evidence="9">Zinc carboxypeptidase</fullName>
    </submittedName>
</protein>
<dbReference type="Gene3D" id="3.40.630.10">
    <property type="entry name" value="Zn peptidases"/>
    <property type="match status" value="1"/>
</dbReference>
<keyword evidence="5" id="KW-0862">Zinc</keyword>
<proteinExistence type="inferred from homology"/>
<evidence type="ECO:0000259" key="8">
    <source>
        <dbReference type="PROSITE" id="PS52035"/>
    </source>
</evidence>
<evidence type="ECO:0000256" key="5">
    <source>
        <dbReference type="ARBA" id="ARBA00022833"/>
    </source>
</evidence>
<name>A0AAJ4W1R6_MYRPR</name>
<dbReference type="PANTHER" id="PTHR11705">
    <property type="entry name" value="PROTEASE FAMILY M14 CARBOXYPEPTIDASE A,B"/>
    <property type="match status" value="1"/>
</dbReference>
<evidence type="ECO:0000313" key="10">
    <source>
        <dbReference type="Proteomes" id="UP000183496"/>
    </source>
</evidence>
<dbReference type="EMBL" id="FOFY01000002">
    <property type="protein sequence ID" value="SEQ26072.1"/>
    <property type="molecule type" value="Genomic_DNA"/>
</dbReference>
<keyword evidence="9" id="KW-0121">Carboxypeptidase</keyword>
<dbReference type="PANTHER" id="PTHR11705:SF143">
    <property type="entry name" value="SLL0236 PROTEIN"/>
    <property type="match status" value="1"/>
</dbReference>
<dbReference type="GO" id="GO:0008270">
    <property type="term" value="F:zinc ion binding"/>
    <property type="evidence" value="ECO:0007669"/>
    <property type="project" value="InterPro"/>
</dbReference>
<dbReference type="AlphaFoldDB" id="A0AAJ4W1R6"/>
<dbReference type="SMART" id="SM00631">
    <property type="entry name" value="Zn_pept"/>
    <property type="match status" value="1"/>
</dbReference>
<keyword evidence="4" id="KW-0378">Hydrolase</keyword>
<gene>
    <name evidence="9" type="ORF">SAMN04488089_102191</name>
</gene>
<accession>A0AAJ4W1R6</accession>
<dbReference type="SUPFAM" id="SSF53187">
    <property type="entry name" value="Zn-dependent exopeptidases"/>
    <property type="match status" value="1"/>
</dbReference>
<keyword evidence="3" id="KW-0645">Protease</keyword>
<dbReference type="Pfam" id="PF00246">
    <property type="entry name" value="Peptidase_M14"/>
    <property type="match status" value="1"/>
</dbReference>
<evidence type="ECO:0000256" key="4">
    <source>
        <dbReference type="ARBA" id="ARBA00022801"/>
    </source>
</evidence>
<evidence type="ECO:0000256" key="6">
    <source>
        <dbReference type="ARBA" id="ARBA00023049"/>
    </source>
</evidence>